<dbReference type="OrthoDB" id="427644at2759"/>
<feature type="domain" description="FH2" evidence="3">
    <location>
        <begin position="344"/>
        <end position="706"/>
    </location>
</feature>
<dbReference type="InterPro" id="IPR015425">
    <property type="entry name" value="FH2_Formin"/>
</dbReference>
<dbReference type="STRING" id="10228.B3RJQ3"/>
<organism evidence="4 5">
    <name type="scientific">Trichoplax adhaerens</name>
    <name type="common">Trichoplax reptans</name>
    <dbReference type="NCBI Taxonomy" id="10228"/>
    <lineage>
        <taxon>Eukaryota</taxon>
        <taxon>Metazoa</taxon>
        <taxon>Placozoa</taxon>
        <taxon>Uniplacotomia</taxon>
        <taxon>Trichoplacea</taxon>
        <taxon>Trichoplacidae</taxon>
        <taxon>Trichoplax</taxon>
    </lineage>
</organism>
<gene>
    <name evidence="4" type="ORF">TRIADDRAFT_51547</name>
</gene>
<dbReference type="Pfam" id="PF02181">
    <property type="entry name" value="FH2"/>
    <property type="match status" value="1"/>
</dbReference>
<dbReference type="PRINTS" id="PR01217">
    <property type="entry name" value="PRICHEXTENSN"/>
</dbReference>
<keyword evidence="5" id="KW-1185">Reference proteome</keyword>
<evidence type="ECO:0000313" key="4">
    <source>
        <dbReference type="EMBL" id="EDV28539.1"/>
    </source>
</evidence>
<dbReference type="GO" id="GO:0005737">
    <property type="term" value="C:cytoplasm"/>
    <property type="evidence" value="ECO:0007669"/>
    <property type="project" value="UniProtKB-ARBA"/>
</dbReference>
<dbReference type="GO" id="GO:0005856">
    <property type="term" value="C:cytoskeleton"/>
    <property type="evidence" value="ECO:0000318"/>
    <property type="project" value="GO_Central"/>
</dbReference>
<comment type="similarity">
    <text evidence="1">Belongs to the formin homology family. Cappuccino subfamily.</text>
</comment>
<dbReference type="GO" id="GO:0051015">
    <property type="term" value="F:actin filament binding"/>
    <property type="evidence" value="ECO:0000318"/>
    <property type="project" value="GO_Central"/>
</dbReference>
<dbReference type="CTD" id="6749750"/>
<protein>
    <recommendedName>
        <fullName evidence="3">FH2 domain-containing protein</fullName>
    </recommendedName>
</protein>
<feature type="region of interest" description="Disordered" evidence="2">
    <location>
        <begin position="1"/>
        <end position="26"/>
    </location>
</feature>
<dbReference type="InParanoid" id="B3RJQ3"/>
<dbReference type="GO" id="GO:0030036">
    <property type="term" value="P:actin cytoskeleton organization"/>
    <property type="evidence" value="ECO:0000318"/>
    <property type="project" value="GO_Central"/>
</dbReference>
<dbReference type="GeneID" id="6749750"/>
<evidence type="ECO:0000256" key="1">
    <source>
        <dbReference type="ARBA" id="ARBA00005271"/>
    </source>
</evidence>
<feature type="compositionally biased region" description="Polar residues" evidence="2">
    <location>
        <begin position="248"/>
        <end position="263"/>
    </location>
</feature>
<accession>B3RJQ3</accession>
<dbReference type="HOGENOM" id="CLU_390961_0_0_1"/>
<feature type="region of interest" description="Disordered" evidence="2">
    <location>
        <begin position="235"/>
        <end position="340"/>
    </location>
</feature>
<dbReference type="PANTHER" id="PTHR45920">
    <property type="entry name" value="FORMIN HOMOLOGY 2 DOMAIN CONTAINING, ISOFORM I"/>
    <property type="match status" value="1"/>
</dbReference>
<dbReference type="SMART" id="SM00498">
    <property type="entry name" value="FH2"/>
    <property type="match status" value="1"/>
</dbReference>
<dbReference type="PROSITE" id="PS51444">
    <property type="entry name" value="FH2"/>
    <property type="match status" value="1"/>
</dbReference>
<feature type="region of interest" description="Disordered" evidence="2">
    <location>
        <begin position="184"/>
        <end position="208"/>
    </location>
</feature>
<sequence>MANNDSNLQDSHDGNPPIFTTTNFTRHHNNVGGSIHITIQIHVQPEKHHENYGQIDNQSTSKREDEAPSSGLNHNDLESHAIRSYHTLPRCLRSRSNQLSDGLNYKMRKSNHEKVSVDESKTDTQTCESKLPFKDVAMSSNTERLLFHNDTKLSEAQQTQKDTMQSISLPPIISANNIDGVITTTNPSSLGTRNKQFSQKTISNSPSFRKLANNKTLYDNEELPNPDTIIEFSTRSKEIPIPPPLPPDTTSSNINLYPNENTFQPPSLPPQPPPPPPPPPPLPPPPPPPPLPPQPPPPPPPPLQPQQHKSLSKVSAGLTIPPPPLPQIGMHSRPAGDLSQQHQRCTQVPQPITLKPIFWKKIRIPCPSLSSQTDRTVWQILPEITVDDTELCILFPSRTKPLSKTRKINRQPIKPSRAKYLDHKRSQSIGIFMKTLRYSLAEIRQAILNLNINILPEDLYQTLYRLRPTLEEINKIKQHMKKSPQQPLDEPEEFIMKLSEIPFLNERLAYICYATSFDDNLTMIKEMLKLCQSVCKELRESLGLRKLLSVVRTIGNRMNLGNLQRGNADGFDVAILTKLKDIRSQEFQLSLPDINLLSKASQLDFDVINELLNKLDTEFKDCEQGAKHILSEISSSSPVHNQLHKFIKRAEKEMKILHDSRKVAIKAYQDLLYFYYAKEYQINEYSIKDFTSIFCQLMTQIRNCRY</sequence>
<name>B3RJQ3_TRIAD</name>
<feature type="compositionally biased region" description="Pro residues" evidence="2">
    <location>
        <begin position="266"/>
        <end position="304"/>
    </location>
</feature>
<feature type="region of interest" description="Disordered" evidence="2">
    <location>
        <begin position="51"/>
        <end position="80"/>
    </location>
</feature>
<evidence type="ECO:0000256" key="2">
    <source>
        <dbReference type="SAM" id="MobiDB-lite"/>
    </source>
</evidence>
<dbReference type="InterPro" id="IPR042201">
    <property type="entry name" value="FH2_Formin_sf"/>
</dbReference>
<dbReference type="PhylomeDB" id="B3RJQ3"/>
<reference evidence="4 5" key="1">
    <citation type="journal article" date="2008" name="Nature">
        <title>The Trichoplax genome and the nature of placozoans.</title>
        <authorList>
            <person name="Srivastava M."/>
            <person name="Begovic E."/>
            <person name="Chapman J."/>
            <person name="Putnam N.H."/>
            <person name="Hellsten U."/>
            <person name="Kawashima T."/>
            <person name="Kuo A."/>
            <person name="Mitros T."/>
            <person name="Salamov A."/>
            <person name="Carpenter M.L."/>
            <person name="Signorovitch A.Y."/>
            <person name="Moreno M.A."/>
            <person name="Kamm K."/>
            <person name="Grimwood J."/>
            <person name="Schmutz J."/>
            <person name="Shapiro H."/>
            <person name="Grigoriev I.V."/>
            <person name="Buss L.W."/>
            <person name="Schierwater B."/>
            <person name="Dellaporta S.L."/>
            <person name="Rokhsar D.S."/>
        </authorList>
    </citation>
    <scope>NUCLEOTIDE SEQUENCE [LARGE SCALE GENOMIC DNA]</scope>
    <source>
        <strain evidence="4 5">Grell-BS-1999</strain>
    </source>
</reference>
<dbReference type="EMBL" id="DS985241">
    <property type="protein sequence ID" value="EDV28539.1"/>
    <property type="molecule type" value="Genomic_DNA"/>
</dbReference>
<dbReference type="Gene3D" id="1.20.58.2220">
    <property type="entry name" value="Formin, FH2 domain"/>
    <property type="match status" value="1"/>
</dbReference>
<dbReference type="RefSeq" id="XP_002107741.1">
    <property type="nucleotide sequence ID" value="XM_002107705.1"/>
</dbReference>
<evidence type="ECO:0000259" key="3">
    <source>
        <dbReference type="PROSITE" id="PS51444"/>
    </source>
</evidence>
<dbReference type="Proteomes" id="UP000009022">
    <property type="component" value="Unassembled WGS sequence"/>
</dbReference>
<proteinExistence type="inferred from homology"/>
<dbReference type="SUPFAM" id="SSF101447">
    <property type="entry name" value="Formin homology 2 domain (FH2 domain)"/>
    <property type="match status" value="1"/>
</dbReference>
<dbReference type="AlphaFoldDB" id="B3RJQ3"/>
<dbReference type="PANTHER" id="PTHR45920:SF7">
    <property type="entry name" value="FORMIN-G"/>
    <property type="match status" value="1"/>
</dbReference>
<evidence type="ECO:0000313" key="5">
    <source>
        <dbReference type="Proteomes" id="UP000009022"/>
    </source>
</evidence>
<dbReference type="KEGG" id="tad:TRIADDRAFT_51547"/>
<dbReference type="eggNOG" id="KOG1922">
    <property type="taxonomic scope" value="Eukaryota"/>
</dbReference>